<organism evidence="2 3">
    <name type="scientific">Thalassotalea loyana</name>
    <dbReference type="NCBI Taxonomy" id="280483"/>
    <lineage>
        <taxon>Bacteria</taxon>
        <taxon>Pseudomonadati</taxon>
        <taxon>Pseudomonadota</taxon>
        <taxon>Gammaproteobacteria</taxon>
        <taxon>Alteromonadales</taxon>
        <taxon>Colwelliaceae</taxon>
        <taxon>Thalassotalea</taxon>
    </lineage>
</organism>
<dbReference type="Pfam" id="PF11086">
    <property type="entry name" value="DUF2878"/>
    <property type="match status" value="1"/>
</dbReference>
<evidence type="ECO:0000313" key="2">
    <source>
        <dbReference type="EMBL" id="GLX85002.1"/>
    </source>
</evidence>
<name>A0ABQ6HA47_9GAMM</name>
<protein>
    <submittedName>
        <fullName evidence="2">Membrane protein</fullName>
    </submittedName>
</protein>
<sequence length="163" mass="18523">MWLINNLGFNAIWFSAIFFENSALPFGILLLTIHCWYFRKSNEINTVALVMVLGTILDTGLMYLEVFSFKEQTLFIPAWLMLIWAAFGATLNHSLAILKERKLLTLAIGFIFPPLSYLAGYKFEAVSFGYSTGITLAILAVIWAPLLYGLFRISYVKHQQQLA</sequence>
<keyword evidence="1" id="KW-1133">Transmembrane helix</keyword>
<dbReference type="EMBL" id="BSSV01000002">
    <property type="protein sequence ID" value="GLX85002.1"/>
    <property type="molecule type" value="Genomic_DNA"/>
</dbReference>
<reference evidence="2 3" key="1">
    <citation type="submission" date="2023-03" db="EMBL/GenBank/DDBJ databases">
        <title>Thalassotalea loyana LMG 22536T draft genome sequence.</title>
        <authorList>
            <person name="Sawabe T."/>
        </authorList>
    </citation>
    <scope>NUCLEOTIDE SEQUENCE [LARGE SCALE GENOMIC DNA]</scope>
    <source>
        <strain evidence="2 3">LMG 22536</strain>
    </source>
</reference>
<keyword evidence="3" id="KW-1185">Reference proteome</keyword>
<feature type="transmembrane region" description="Helical" evidence="1">
    <location>
        <begin position="103"/>
        <end position="121"/>
    </location>
</feature>
<evidence type="ECO:0000313" key="3">
    <source>
        <dbReference type="Proteomes" id="UP001157134"/>
    </source>
</evidence>
<keyword evidence="1" id="KW-0472">Membrane</keyword>
<dbReference type="InterPro" id="IPR021306">
    <property type="entry name" value="DUF2878"/>
</dbReference>
<dbReference type="Proteomes" id="UP001157134">
    <property type="component" value="Unassembled WGS sequence"/>
</dbReference>
<proteinExistence type="predicted"/>
<feature type="transmembrane region" description="Helical" evidence="1">
    <location>
        <begin position="12"/>
        <end position="37"/>
    </location>
</feature>
<feature type="transmembrane region" description="Helical" evidence="1">
    <location>
        <begin position="76"/>
        <end position="96"/>
    </location>
</feature>
<keyword evidence="1" id="KW-0812">Transmembrane</keyword>
<feature type="transmembrane region" description="Helical" evidence="1">
    <location>
        <begin position="44"/>
        <end position="64"/>
    </location>
</feature>
<comment type="caution">
    <text evidence="2">The sequence shown here is derived from an EMBL/GenBank/DDBJ whole genome shotgun (WGS) entry which is preliminary data.</text>
</comment>
<evidence type="ECO:0000256" key="1">
    <source>
        <dbReference type="SAM" id="Phobius"/>
    </source>
</evidence>
<gene>
    <name evidence="2" type="ORF">tloyanaT_12540</name>
</gene>
<feature type="transmembrane region" description="Helical" evidence="1">
    <location>
        <begin position="127"/>
        <end position="151"/>
    </location>
</feature>
<dbReference type="RefSeq" id="WP_284296717.1">
    <property type="nucleotide sequence ID" value="NZ_BSSV01000002.1"/>
</dbReference>
<accession>A0ABQ6HA47</accession>